<keyword evidence="3" id="KW-1185">Reference proteome</keyword>
<dbReference type="OrthoDB" id="10439315at2759"/>
<reference evidence="4" key="2">
    <citation type="submission" date="2019-09" db="UniProtKB">
        <authorList>
            <consortium name="WormBaseParasite"/>
        </authorList>
    </citation>
    <scope>IDENTIFICATION</scope>
</reference>
<dbReference type="EMBL" id="UZAH01025894">
    <property type="protein sequence ID" value="VDO72345.1"/>
    <property type="molecule type" value="Genomic_DNA"/>
</dbReference>
<feature type="signal peptide" evidence="1">
    <location>
        <begin position="1"/>
        <end position="20"/>
    </location>
</feature>
<evidence type="ECO:0000313" key="4">
    <source>
        <dbReference type="WBParaSite" id="HPBE_0000745301-mRNA-1"/>
    </source>
</evidence>
<name>A0A183FK32_HELPZ</name>
<accession>A0A183FK32</accession>
<dbReference type="AlphaFoldDB" id="A0A183FK32"/>
<evidence type="ECO:0000313" key="2">
    <source>
        <dbReference type="EMBL" id="VDO72345.1"/>
    </source>
</evidence>
<organism evidence="3 4">
    <name type="scientific">Heligmosomoides polygyrus</name>
    <name type="common">Parasitic roundworm</name>
    <dbReference type="NCBI Taxonomy" id="6339"/>
    <lineage>
        <taxon>Eukaryota</taxon>
        <taxon>Metazoa</taxon>
        <taxon>Ecdysozoa</taxon>
        <taxon>Nematoda</taxon>
        <taxon>Chromadorea</taxon>
        <taxon>Rhabditida</taxon>
        <taxon>Rhabditina</taxon>
        <taxon>Rhabditomorpha</taxon>
        <taxon>Strongyloidea</taxon>
        <taxon>Heligmosomidae</taxon>
        <taxon>Heligmosomoides</taxon>
    </lineage>
</organism>
<dbReference type="WBParaSite" id="HPBE_0000745301-mRNA-1">
    <property type="protein sequence ID" value="HPBE_0000745301-mRNA-1"/>
    <property type="gene ID" value="HPBE_0000745301"/>
</dbReference>
<protein>
    <submittedName>
        <fullName evidence="2 4">Uncharacterized protein</fullName>
    </submittedName>
</protein>
<proteinExistence type="predicted"/>
<evidence type="ECO:0000256" key="1">
    <source>
        <dbReference type="SAM" id="SignalP"/>
    </source>
</evidence>
<sequence>MFYYYLFLFCLLYDILCGEAHFVTSRHAKEAAILKRIAVEKAGDDLPQYIDEVIESAPDSLPMFDSLRLG</sequence>
<keyword evidence="1" id="KW-0732">Signal</keyword>
<feature type="chain" id="PRO_5044551474" evidence="1">
    <location>
        <begin position="21"/>
        <end position="70"/>
    </location>
</feature>
<dbReference type="Proteomes" id="UP000050761">
    <property type="component" value="Unassembled WGS sequence"/>
</dbReference>
<reference evidence="2 3" key="1">
    <citation type="submission" date="2018-11" db="EMBL/GenBank/DDBJ databases">
        <authorList>
            <consortium name="Pathogen Informatics"/>
        </authorList>
    </citation>
    <scope>NUCLEOTIDE SEQUENCE [LARGE SCALE GENOMIC DNA]</scope>
</reference>
<gene>
    <name evidence="2" type="ORF">HPBE_LOCUS7454</name>
</gene>
<accession>A0A3P8BHK3</accession>
<evidence type="ECO:0000313" key="3">
    <source>
        <dbReference type="Proteomes" id="UP000050761"/>
    </source>
</evidence>